<dbReference type="STRING" id="1071383.J7S618"/>
<dbReference type="Gene3D" id="1.10.510.10">
    <property type="entry name" value="Transferase(Phosphotransferase) domain 1"/>
    <property type="match status" value="1"/>
</dbReference>
<dbReference type="OrthoDB" id="192887at2759"/>
<evidence type="ECO:0000256" key="8">
    <source>
        <dbReference type="RuleBase" id="RU000304"/>
    </source>
</evidence>
<dbReference type="SMART" id="SM00220">
    <property type="entry name" value="S_TKc"/>
    <property type="match status" value="1"/>
</dbReference>
<reference evidence="12" key="2">
    <citation type="submission" date="2012-08" db="EMBL/GenBank/DDBJ databases">
        <title>Genome sequence of Kazachstania naganishii.</title>
        <authorList>
            <person name="Gordon J.L."/>
            <person name="Armisen D."/>
            <person name="Proux-Wera E."/>
            <person name="OhEigeartaigh S.S."/>
            <person name="Byrne K.P."/>
            <person name="Wolfe K.H."/>
        </authorList>
    </citation>
    <scope>NUCLEOTIDE SEQUENCE [LARGE SCALE GENOMIC DNA]</scope>
    <source>
        <strain evidence="12">ATCC MYA-139 / BCRC 22969 / CBS 8797 / CCRC 22969 / KCTC 17520 / NBRC 10181 / NCYC 3082</strain>
    </source>
</reference>
<keyword evidence="3 9" id="KW-0808">Transferase</keyword>
<dbReference type="SUPFAM" id="SSF56112">
    <property type="entry name" value="Protein kinase-like (PK-like)"/>
    <property type="match status" value="1"/>
</dbReference>
<keyword evidence="2 8" id="KW-0723">Serine/threonine-protein kinase</keyword>
<dbReference type="EC" id="2.7.11.24" evidence="1 9"/>
<dbReference type="Proteomes" id="UP000006310">
    <property type="component" value="Chromosome 4"/>
</dbReference>
<name>J7S618_HUIN7</name>
<dbReference type="InterPro" id="IPR000719">
    <property type="entry name" value="Prot_kinase_dom"/>
</dbReference>
<comment type="catalytic activity">
    <reaction evidence="9">
        <text>L-threonyl-[protein] + ATP = O-phospho-L-threonyl-[protein] + ADP + H(+)</text>
        <dbReference type="Rhea" id="RHEA:46608"/>
        <dbReference type="Rhea" id="RHEA-COMP:11060"/>
        <dbReference type="Rhea" id="RHEA-COMP:11605"/>
        <dbReference type="ChEBI" id="CHEBI:15378"/>
        <dbReference type="ChEBI" id="CHEBI:30013"/>
        <dbReference type="ChEBI" id="CHEBI:30616"/>
        <dbReference type="ChEBI" id="CHEBI:61977"/>
        <dbReference type="ChEBI" id="CHEBI:456216"/>
        <dbReference type="EC" id="2.7.11.24"/>
    </reaction>
</comment>
<dbReference type="GO" id="GO:0001403">
    <property type="term" value="P:invasive growth in response to glucose limitation"/>
    <property type="evidence" value="ECO:0007669"/>
    <property type="project" value="EnsemblFungi"/>
</dbReference>
<keyword evidence="5 9" id="KW-0418">Kinase</keyword>
<evidence type="ECO:0000256" key="6">
    <source>
        <dbReference type="ARBA" id="ARBA00022840"/>
    </source>
</evidence>
<dbReference type="InterPro" id="IPR003527">
    <property type="entry name" value="MAP_kinase_CS"/>
</dbReference>
<evidence type="ECO:0000256" key="4">
    <source>
        <dbReference type="ARBA" id="ARBA00022741"/>
    </source>
</evidence>
<dbReference type="GeneID" id="34525833"/>
<dbReference type="EMBL" id="HE978317">
    <property type="protein sequence ID" value="CCK70144.1"/>
    <property type="molecule type" value="Genomic_DNA"/>
</dbReference>
<evidence type="ECO:0000256" key="1">
    <source>
        <dbReference type="ARBA" id="ARBA00012411"/>
    </source>
</evidence>
<dbReference type="Gene3D" id="3.30.200.20">
    <property type="entry name" value="Phosphorylase Kinase, domain 1"/>
    <property type="match status" value="1"/>
</dbReference>
<evidence type="ECO:0000259" key="10">
    <source>
        <dbReference type="PROSITE" id="PS50011"/>
    </source>
</evidence>
<dbReference type="GO" id="GO:0000750">
    <property type="term" value="P:pheromone-dependent signal transduction involved in conjugation with cellular fusion"/>
    <property type="evidence" value="ECO:0007669"/>
    <property type="project" value="EnsemblFungi"/>
</dbReference>
<sequence>MSRTITFDIPSSYKLIDLIGEGAYGTVCSALHKPSQVKVAIKKIQPFSKRMFVTRTLREIKLLRFFHAHENIISILDQVTPQTVQELQAVYIVQELMETDLHRVLAAQRLSDDHIQYFVYQTLRALKAIHSAGVIHRDIKPSNLLLNSNCDLKVCDFGLARCLQSSSASRETMFGFMTEYVATRWYRAPEIMLSFQEYTTAMDIWSVGCILAEMLLGRPLFPGRDYHHQLWLILEILGTPHPADFDQIKSRRAREYIAGMPLRQRKPWDLVFSRPIDTSLLDLLTRMLTFNPDNRITAHEALEHAYLAPYHDPTDEPAYQPLDVETDAFWKMDNNIEAAVTSTVQDDEDADEDDATMHTLKRLLFEELHKPLL</sequence>
<feature type="domain" description="Protein kinase" evidence="10">
    <location>
        <begin position="13"/>
        <end position="307"/>
    </location>
</feature>
<evidence type="ECO:0000313" key="12">
    <source>
        <dbReference type="Proteomes" id="UP000006310"/>
    </source>
</evidence>
<dbReference type="PROSITE" id="PS50011">
    <property type="entry name" value="PROTEIN_KINASE_DOM"/>
    <property type="match status" value="1"/>
</dbReference>
<dbReference type="GO" id="GO:0004707">
    <property type="term" value="F:MAP kinase activity"/>
    <property type="evidence" value="ECO:0007669"/>
    <property type="project" value="UniProtKB-EC"/>
</dbReference>
<dbReference type="FunFam" id="3.30.200.20:FF:000046">
    <property type="entry name" value="Mitogen-activated protein kinase"/>
    <property type="match status" value="1"/>
</dbReference>
<dbReference type="GO" id="GO:0009272">
    <property type="term" value="P:fungal-type cell wall biogenesis"/>
    <property type="evidence" value="ECO:0007669"/>
    <property type="project" value="UniProtKB-ARBA"/>
</dbReference>
<dbReference type="InterPro" id="IPR017441">
    <property type="entry name" value="Protein_kinase_ATP_BS"/>
</dbReference>
<keyword evidence="9" id="KW-0460">Magnesium</keyword>
<dbReference type="InterPro" id="IPR011009">
    <property type="entry name" value="Kinase-like_dom_sf"/>
</dbReference>
<dbReference type="PROSITE" id="PS01351">
    <property type="entry name" value="MAPK"/>
    <property type="match status" value="1"/>
</dbReference>
<dbReference type="KEGG" id="kng:KNAG_0D03980"/>
<evidence type="ECO:0000256" key="5">
    <source>
        <dbReference type="ARBA" id="ARBA00022777"/>
    </source>
</evidence>
<dbReference type="PROSITE" id="PS00107">
    <property type="entry name" value="PROTEIN_KINASE_ATP"/>
    <property type="match status" value="1"/>
</dbReference>
<proteinExistence type="inferred from homology"/>
<dbReference type="AlphaFoldDB" id="J7S618"/>
<dbReference type="InterPro" id="IPR050117">
    <property type="entry name" value="MAPK"/>
</dbReference>
<dbReference type="GO" id="GO:0005935">
    <property type="term" value="C:cellular bud neck"/>
    <property type="evidence" value="ECO:0007669"/>
    <property type="project" value="EnsemblFungi"/>
</dbReference>
<dbReference type="GO" id="GO:0001402">
    <property type="term" value="P:signal transduction involved in filamentous growth"/>
    <property type="evidence" value="ECO:0007669"/>
    <property type="project" value="EnsemblFungi"/>
</dbReference>
<dbReference type="GO" id="GO:0005524">
    <property type="term" value="F:ATP binding"/>
    <property type="evidence" value="ECO:0007669"/>
    <property type="project" value="UniProtKB-UniRule"/>
</dbReference>
<dbReference type="PROSITE" id="PS00108">
    <property type="entry name" value="PROTEIN_KINASE_ST"/>
    <property type="match status" value="1"/>
</dbReference>
<keyword evidence="4 7" id="KW-0547">Nucleotide-binding</keyword>
<dbReference type="HOGENOM" id="CLU_000288_181_1_1"/>
<dbReference type="InterPro" id="IPR008271">
    <property type="entry name" value="Ser/Thr_kinase_AS"/>
</dbReference>
<evidence type="ECO:0000256" key="2">
    <source>
        <dbReference type="ARBA" id="ARBA00022527"/>
    </source>
</evidence>
<keyword evidence="12" id="KW-1185">Reference proteome</keyword>
<dbReference type="OMA" id="IAMMRFF"/>
<organism evidence="11 12">
    <name type="scientific">Huiozyma naganishii (strain ATCC MYA-139 / BCRC 22969 / CBS 8797 / KCTC 17520 / NBRC 10181 / NCYC 3082 / Yp74L-3)</name>
    <name type="common">Yeast</name>
    <name type="synonym">Kazachstania naganishii</name>
    <dbReference type="NCBI Taxonomy" id="1071383"/>
    <lineage>
        <taxon>Eukaryota</taxon>
        <taxon>Fungi</taxon>
        <taxon>Dikarya</taxon>
        <taxon>Ascomycota</taxon>
        <taxon>Saccharomycotina</taxon>
        <taxon>Saccharomycetes</taxon>
        <taxon>Saccharomycetales</taxon>
        <taxon>Saccharomycetaceae</taxon>
        <taxon>Huiozyma</taxon>
    </lineage>
</organism>
<comment type="similarity">
    <text evidence="9">Belongs to the protein kinase superfamily. Ser/Thr protein kinase family. MAP kinase subfamily.</text>
</comment>
<dbReference type="RefSeq" id="XP_022464390.1">
    <property type="nucleotide sequence ID" value="XM_022607834.1"/>
</dbReference>
<comment type="cofactor">
    <cofactor evidence="9">
        <name>Mg(2+)</name>
        <dbReference type="ChEBI" id="CHEBI:18420"/>
    </cofactor>
</comment>
<dbReference type="PANTHER" id="PTHR24055">
    <property type="entry name" value="MITOGEN-ACTIVATED PROTEIN KINASE"/>
    <property type="match status" value="1"/>
</dbReference>
<dbReference type="Pfam" id="PF00069">
    <property type="entry name" value="Pkinase"/>
    <property type="match status" value="1"/>
</dbReference>
<keyword evidence="6 7" id="KW-0067">ATP-binding</keyword>
<dbReference type="FunFam" id="1.10.510.10:FF:000040">
    <property type="entry name" value="Mitogen-activated protein kinase"/>
    <property type="match status" value="1"/>
</dbReference>
<comment type="activity regulation">
    <text evidence="9">Activated by threonine and tyrosine phosphorylation.</text>
</comment>
<dbReference type="eggNOG" id="KOG0660">
    <property type="taxonomic scope" value="Eukaryota"/>
</dbReference>
<evidence type="ECO:0000256" key="3">
    <source>
        <dbReference type="ARBA" id="ARBA00022679"/>
    </source>
</evidence>
<feature type="binding site" evidence="7">
    <location>
        <position position="43"/>
    </location>
    <ligand>
        <name>ATP</name>
        <dbReference type="ChEBI" id="CHEBI:30616"/>
    </ligand>
</feature>
<accession>J7S618</accession>
<evidence type="ECO:0000313" key="11">
    <source>
        <dbReference type="EMBL" id="CCK70144.1"/>
    </source>
</evidence>
<evidence type="ECO:0000256" key="7">
    <source>
        <dbReference type="PROSITE-ProRule" id="PRU10141"/>
    </source>
</evidence>
<protein>
    <recommendedName>
        <fullName evidence="1 9">Mitogen-activated protein kinase</fullName>
        <ecNumber evidence="1 9">2.7.11.24</ecNumber>
    </recommendedName>
</protein>
<dbReference type="GO" id="GO:0005634">
    <property type="term" value="C:nucleus"/>
    <property type="evidence" value="ECO:0007669"/>
    <property type="project" value="EnsemblFungi"/>
</dbReference>
<reference evidence="11 12" key="1">
    <citation type="journal article" date="2011" name="Proc. Natl. Acad. Sci. U.S.A.">
        <title>Evolutionary erosion of yeast sex chromosomes by mating-type switching accidents.</title>
        <authorList>
            <person name="Gordon J.L."/>
            <person name="Armisen D."/>
            <person name="Proux-Wera E."/>
            <person name="Oheigeartaigh S.S."/>
            <person name="Byrne K.P."/>
            <person name="Wolfe K.H."/>
        </authorList>
    </citation>
    <scope>NUCLEOTIDE SEQUENCE [LARGE SCALE GENOMIC DNA]</scope>
    <source>
        <strain evidence="12">ATCC MYA-139 / BCRC 22969 / CBS 8797 / CCRC 22969 / KCTC 17520 / NBRC 10181 / NCYC 3082</strain>
    </source>
</reference>
<evidence type="ECO:0000256" key="9">
    <source>
        <dbReference type="RuleBase" id="RU361165"/>
    </source>
</evidence>
<dbReference type="GO" id="GO:0010973">
    <property type="term" value="P:positive regulation of division septum assembly"/>
    <property type="evidence" value="ECO:0007669"/>
    <property type="project" value="EnsemblFungi"/>
</dbReference>
<gene>
    <name evidence="11" type="primary">KNAG0D03980</name>
    <name evidence="11" type="ordered locus">KNAG_0D03980</name>
</gene>